<keyword evidence="5" id="KW-0812">Transmembrane</keyword>
<evidence type="ECO:0000256" key="8">
    <source>
        <dbReference type="ARBA" id="ARBA00023098"/>
    </source>
</evidence>
<keyword evidence="17" id="KW-1185">Reference proteome</keyword>
<dbReference type="GO" id="GO:0005783">
    <property type="term" value="C:endoplasmic reticulum"/>
    <property type="evidence" value="ECO:0007669"/>
    <property type="project" value="UniProtKB-SubCell"/>
</dbReference>
<dbReference type="GO" id="GO:0005739">
    <property type="term" value="C:mitochondrion"/>
    <property type="evidence" value="ECO:0007669"/>
    <property type="project" value="UniProtKB-SubCell"/>
</dbReference>
<dbReference type="InParanoid" id="W3XKE1"/>
<comment type="similarity">
    <text evidence="13">Belongs to the SERAC1 family.</text>
</comment>
<evidence type="ECO:0000256" key="6">
    <source>
        <dbReference type="ARBA" id="ARBA00022824"/>
    </source>
</evidence>
<keyword evidence="6" id="KW-0256">Endoplasmic reticulum</keyword>
<dbReference type="Gene3D" id="3.40.50.1820">
    <property type="entry name" value="alpha/beta hydrolase"/>
    <property type="match status" value="1"/>
</dbReference>
<evidence type="ECO:0000256" key="7">
    <source>
        <dbReference type="ARBA" id="ARBA00022989"/>
    </source>
</evidence>
<dbReference type="InterPro" id="IPR011989">
    <property type="entry name" value="ARM-like"/>
</dbReference>
<dbReference type="SUPFAM" id="SSF53474">
    <property type="entry name" value="alpha/beta-Hydrolases"/>
    <property type="match status" value="1"/>
</dbReference>
<gene>
    <name evidence="16" type="ORF">PFICI_00346</name>
</gene>
<dbReference type="PANTHER" id="PTHR48182:SF2">
    <property type="entry name" value="PROTEIN SERAC1"/>
    <property type="match status" value="1"/>
</dbReference>
<proteinExistence type="inferred from homology"/>
<evidence type="ECO:0000313" key="17">
    <source>
        <dbReference type="Proteomes" id="UP000030651"/>
    </source>
</evidence>
<comment type="subcellular location">
    <subcellularLocation>
        <location evidence="3">Endoplasmic reticulum</location>
    </subcellularLocation>
    <subcellularLocation>
        <location evidence="1">Membrane</location>
        <topology evidence="1">Single-pass membrane protein</topology>
    </subcellularLocation>
    <subcellularLocation>
        <location evidence="2">Mitochondrion</location>
    </subcellularLocation>
</comment>
<evidence type="ECO:0000256" key="5">
    <source>
        <dbReference type="ARBA" id="ARBA00022692"/>
    </source>
</evidence>
<sequence>MGVSELFEKFVKRTKTYKPDPKKPNKAFQTGLRDLFVPPSQDPLIDIVLIHDLTAGRDDSWDSEGSDSFWLAELCDDESKAHIAAFGYDAQECQVMDDIINHDRLKRFAEALLTACPLEMSQTNNDRPIIFVAHGFGGLVYEMACAYFLCILSNIPALTLAFERNRAQRRHAAVLLDTPHHGAGVAEWAIMCAKELGVPCANTAQEQDWSDWNESFAEIDATQKLFRGIIQEHMSIKIAGCFATKPIKETKLILSSEWAVLPEFRAFALGGTHLDMTKCRKDDAGCKMLLATLQRWSRDLTKGRIDHSDLGEHQVPTGTIDLSDNSAVVTPQVDVAPVTGAFDDDVVAQLKNRNWRIKLKAINELRHAPGLSEEILEIVARLLEDDDLDVRKAAAVMLHYHSSSLVKSVTFVVDYLKYRRGLYQNSQVVCGILNALKSQLDIPMEILQAIVEKLRTPSTDIDMWESAMIQESAINVLKAQPDLPTGIFQKLVDWFMVKHEEDLRKAIQDARTTEFPRKQMNLLPSRQMSLSLHAASSGDRHIEAGRGIVLGVLNIFKCQTHLPKDIVRAMAVRLEGKPEDRNVTKAILGALEYRLDLLPKEILPSIVARLKHKDFEIRQAAFKTLQHQSSLPEGVLQVIVAQLEDQDWRIREAAIKTFQHQLSLPEEVIQASVDRFEDHFWSVREAAIKIFQGQSSLPKEVLQAMVNRFEDQDWRVREAAIKTFQGQSSLPKEVLQPIVARFEDEHPLVREAAIKTFQGQSVKM</sequence>
<keyword evidence="7" id="KW-1133">Transmembrane helix</keyword>
<keyword evidence="10" id="KW-0472">Membrane</keyword>
<dbReference type="OrthoDB" id="427518at2759"/>
<dbReference type="Gene3D" id="1.25.10.10">
    <property type="entry name" value="Leucine-rich Repeat Variant"/>
    <property type="match status" value="2"/>
</dbReference>
<dbReference type="HOGENOM" id="CLU_365278_0_0_1"/>
<dbReference type="PANTHER" id="PTHR48182">
    <property type="entry name" value="PROTEIN SERAC1"/>
    <property type="match status" value="1"/>
</dbReference>
<evidence type="ECO:0000256" key="13">
    <source>
        <dbReference type="ARBA" id="ARBA00038024"/>
    </source>
</evidence>
<dbReference type="GO" id="GO:0016020">
    <property type="term" value="C:membrane"/>
    <property type="evidence" value="ECO:0007669"/>
    <property type="project" value="UniProtKB-SubCell"/>
</dbReference>
<evidence type="ECO:0000256" key="4">
    <source>
        <dbReference type="ARBA" id="ARBA00022516"/>
    </source>
</evidence>
<dbReference type="InterPro" id="IPR052374">
    <property type="entry name" value="SERAC1"/>
</dbReference>
<dbReference type="InterPro" id="IPR016024">
    <property type="entry name" value="ARM-type_fold"/>
</dbReference>
<dbReference type="SUPFAM" id="SSF48371">
    <property type="entry name" value="ARM repeat"/>
    <property type="match status" value="1"/>
</dbReference>
<reference evidence="17" key="1">
    <citation type="journal article" date="2015" name="BMC Genomics">
        <title>Genomic and transcriptomic analysis of the endophytic fungus Pestalotiopsis fici reveals its lifestyle and high potential for synthesis of natural products.</title>
        <authorList>
            <person name="Wang X."/>
            <person name="Zhang X."/>
            <person name="Liu L."/>
            <person name="Xiang M."/>
            <person name="Wang W."/>
            <person name="Sun X."/>
            <person name="Che Y."/>
            <person name="Guo L."/>
            <person name="Liu G."/>
            <person name="Guo L."/>
            <person name="Wang C."/>
            <person name="Yin W.B."/>
            <person name="Stadler M."/>
            <person name="Zhang X."/>
            <person name="Liu X."/>
        </authorList>
    </citation>
    <scope>NUCLEOTIDE SEQUENCE [LARGE SCALE GENOMIC DNA]</scope>
    <source>
        <strain evidence="17">W106-1 / CGMCC3.15140</strain>
    </source>
</reference>
<dbReference type="RefSeq" id="XP_007827118.1">
    <property type="nucleotide sequence ID" value="XM_007828927.1"/>
</dbReference>
<evidence type="ECO:0000256" key="10">
    <source>
        <dbReference type="ARBA" id="ARBA00023136"/>
    </source>
</evidence>
<keyword evidence="8" id="KW-0443">Lipid metabolism</keyword>
<keyword evidence="4" id="KW-0444">Lipid biosynthesis</keyword>
<dbReference type="AlphaFoldDB" id="W3XKE1"/>
<evidence type="ECO:0000256" key="1">
    <source>
        <dbReference type="ARBA" id="ARBA00004167"/>
    </source>
</evidence>
<evidence type="ECO:0000256" key="9">
    <source>
        <dbReference type="ARBA" id="ARBA00023128"/>
    </source>
</evidence>
<evidence type="ECO:0000256" key="2">
    <source>
        <dbReference type="ARBA" id="ARBA00004173"/>
    </source>
</evidence>
<evidence type="ECO:0000313" key="16">
    <source>
        <dbReference type="EMBL" id="ETS86518.1"/>
    </source>
</evidence>
<evidence type="ECO:0000256" key="12">
    <source>
        <dbReference type="ARBA" id="ARBA00023264"/>
    </source>
</evidence>
<evidence type="ECO:0000256" key="14">
    <source>
        <dbReference type="ARBA" id="ARBA00040991"/>
    </source>
</evidence>
<dbReference type="InterPro" id="IPR029058">
    <property type="entry name" value="AB_hydrolase_fold"/>
</dbReference>
<organism evidence="16 17">
    <name type="scientific">Pestalotiopsis fici (strain W106-1 / CGMCC3.15140)</name>
    <dbReference type="NCBI Taxonomy" id="1229662"/>
    <lineage>
        <taxon>Eukaryota</taxon>
        <taxon>Fungi</taxon>
        <taxon>Dikarya</taxon>
        <taxon>Ascomycota</taxon>
        <taxon>Pezizomycotina</taxon>
        <taxon>Sordariomycetes</taxon>
        <taxon>Xylariomycetidae</taxon>
        <taxon>Amphisphaeriales</taxon>
        <taxon>Sporocadaceae</taxon>
        <taxon>Pestalotiopsis</taxon>
    </lineage>
</organism>
<dbReference type="EMBL" id="KI912109">
    <property type="protein sequence ID" value="ETS86518.1"/>
    <property type="molecule type" value="Genomic_DNA"/>
</dbReference>
<evidence type="ECO:0000256" key="3">
    <source>
        <dbReference type="ARBA" id="ARBA00004240"/>
    </source>
</evidence>
<dbReference type="Pfam" id="PF20168">
    <property type="entry name" value="PDS5"/>
    <property type="match status" value="1"/>
</dbReference>
<keyword evidence="11" id="KW-0594">Phospholipid biosynthesis</keyword>
<dbReference type="GeneID" id="19265359"/>
<dbReference type="eggNOG" id="KOG2029">
    <property type="taxonomic scope" value="Eukaryota"/>
</dbReference>
<dbReference type="Proteomes" id="UP000030651">
    <property type="component" value="Unassembled WGS sequence"/>
</dbReference>
<dbReference type="KEGG" id="pfy:PFICI_00346"/>
<keyword evidence="12" id="KW-1208">Phospholipid metabolism</keyword>
<dbReference type="GO" id="GO:0008654">
    <property type="term" value="P:phospholipid biosynthetic process"/>
    <property type="evidence" value="ECO:0007669"/>
    <property type="project" value="UniProtKB-KW"/>
</dbReference>
<evidence type="ECO:0000256" key="15">
    <source>
        <dbReference type="ARBA" id="ARBA00041701"/>
    </source>
</evidence>
<name>W3XKE1_PESFW</name>
<evidence type="ECO:0000256" key="11">
    <source>
        <dbReference type="ARBA" id="ARBA00023209"/>
    </source>
</evidence>
<accession>W3XKE1</accession>
<protein>
    <recommendedName>
        <fullName evidence="14">Protein SERAC1</fullName>
    </recommendedName>
    <alternativeName>
        <fullName evidence="15">Serine active site-containing protein 1</fullName>
    </alternativeName>
</protein>
<keyword evidence="9" id="KW-0496">Mitochondrion</keyword>